<evidence type="ECO:0000313" key="5">
    <source>
        <dbReference type="EMBL" id="QJD86788.1"/>
    </source>
</evidence>
<dbReference type="Pfam" id="PF07883">
    <property type="entry name" value="Cupin_2"/>
    <property type="match status" value="1"/>
</dbReference>
<proteinExistence type="predicted"/>
<dbReference type="InterPro" id="IPR018060">
    <property type="entry name" value="HTH_AraC"/>
</dbReference>
<dbReference type="PROSITE" id="PS01124">
    <property type="entry name" value="HTH_ARAC_FAMILY_2"/>
    <property type="match status" value="1"/>
</dbReference>
<dbReference type="SUPFAM" id="SSF46689">
    <property type="entry name" value="Homeodomain-like"/>
    <property type="match status" value="2"/>
</dbReference>
<gene>
    <name evidence="5" type="ORF">HH215_28860</name>
</gene>
<dbReference type="SMART" id="SM00342">
    <property type="entry name" value="HTH_ARAC"/>
    <property type="match status" value="1"/>
</dbReference>
<keyword evidence="6" id="KW-1185">Reference proteome</keyword>
<dbReference type="PANTHER" id="PTHR43280:SF28">
    <property type="entry name" value="HTH-TYPE TRANSCRIPTIONAL ACTIVATOR RHAS"/>
    <property type="match status" value="1"/>
</dbReference>
<dbReference type="AlphaFoldDB" id="A0A7Z2VPH1"/>
<name>A0A7Z2VPH1_9BACL</name>
<sequence length="279" mass="32408">MVRHSIFVRMPDILSGAFIKPEPGERFYFPLHQHENNSEMLLILEGEGDFRVDGKPYAAKAGSLLFYNRGVWHEERSISDRFRAIYVGYAGLQIRGLPPDYLSGTEQPAMLELNEQFLPIKQLFGEMITEWHSSLPESAVIANGLFRNLLGRVARKLHYSEEDEVKRRPNKESVHLARRYMEENYLSDVNLTILSNLTHLNAYHFIHVFKQETGMSPIQYLIRYRIEVAKKYLETTRLPMVEIAEKVGYKSETYFQNLFKKMTGVSPGQYRSTSQGEHL</sequence>
<dbReference type="InterPro" id="IPR009057">
    <property type="entry name" value="Homeodomain-like_sf"/>
</dbReference>
<evidence type="ECO:0000313" key="6">
    <source>
        <dbReference type="Proteomes" id="UP000502248"/>
    </source>
</evidence>
<dbReference type="Gene3D" id="1.10.10.60">
    <property type="entry name" value="Homeodomain-like"/>
    <property type="match status" value="2"/>
</dbReference>
<dbReference type="GO" id="GO:0003700">
    <property type="term" value="F:DNA-binding transcription factor activity"/>
    <property type="evidence" value="ECO:0007669"/>
    <property type="project" value="InterPro"/>
</dbReference>
<dbReference type="InterPro" id="IPR020449">
    <property type="entry name" value="Tscrpt_reg_AraC-type_HTH"/>
</dbReference>
<feature type="domain" description="HTH araC/xylS-type" evidence="4">
    <location>
        <begin position="175"/>
        <end position="273"/>
    </location>
</feature>
<dbReference type="InterPro" id="IPR018062">
    <property type="entry name" value="HTH_AraC-typ_CS"/>
</dbReference>
<dbReference type="GO" id="GO:0043565">
    <property type="term" value="F:sequence-specific DNA binding"/>
    <property type="evidence" value="ECO:0007669"/>
    <property type="project" value="InterPro"/>
</dbReference>
<organism evidence="5 6">
    <name type="scientific">Cohnella herbarum</name>
    <dbReference type="NCBI Taxonomy" id="2728023"/>
    <lineage>
        <taxon>Bacteria</taxon>
        <taxon>Bacillati</taxon>
        <taxon>Bacillota</taxon>
        <taxon>Bacilli</taxon>
        <taxon>Bacillales</taxon>
        <taxon>Paenibacillaceae</taxon>
        <taxon>Cohnella</taxon>
    </lineage>
</organism>
<reference evidence="5 6" key="1">
    <citation type="submission" date="2020-04" db="EMBL/GenBank/DDBJ databases">
        <title>Genome sequencing of novel species.</title>
        <authorList>
            <person name="Heo J."/>
            <person name="Kim S.-J."/>
            <person name="Kim J.-S."/>
            <person name="Hong S.-B."/>
            <person name="Kwon S.-W."/>
        </authorList>
    </citation>
    <scope>NUCLEOTIDE SEQUENCE [LARGE SCALE GENOMIC DNA]</scope>
    <source>
        <strain evidence="5 6">MFER-1</strain>
    </source>
</reference>
<dbReference type="InterPro" id="IPR013096">
    <property type="entry name" value="Cupin_2"/>
</dbReference>
<dbReference type="KEGG" id="cheb:HH215_28860"/>
<protein>
    <submittedName>
        <fullName evidence="5">AraC family transcriptional regulator</fullName>
    </submittedName>
</protein>
<dbReference type="InterPro" id="IPR014710">
    <property type="entry name" value="RmlC-like_jellyroll"/>
</dbReference>
<dbReference type="Proteomes" id="UP000502248">
    <property type="component" value="Chromosome"/>
</dbReference>
<dbReference type="SUPFAM" id="SSF51182">
    <property type="entry name" value="RmlC-like cupins"/>
    <property type="match status" value="1"/>
</dbReference>
<keyword evidence="1" id="KW-0805">Transcription regulation</keyword>
<dbReference type="InterPro" id="IPR011051">
    <property type="entry name" value="RmlC_Cupin_sf"/>
</dbReference>
<dbReference type="RefSeq" id="WP_169283034.1">
    <property type="nucleotide sequence ID" value="NZ_CP051680.1"/>
</dbReference>
<keyword evidence="2" id="KW-0238">DNA-binding</keyword>
<evidence type="ECO:0000256" key="3">
    <source>
        <dbReference type="ARBA" id="ARBA00023163"/>
    </source>
</evidence>
<keyword evidence="3" id="KW-0804">Transcription</keyword>
<dbReference type="Pfam" id="PF12833">
    <property type="entry name" value="HTH_18"/>
    <property type="match status" value="1"/>
</dbReference>
<evidence type="ECO:0000256" key="1">
    <source>
        <dbReference type="ARBA" id="ARBA00023015"/>
    </source>
</evidence>
<evidence type="ECO:0000259" key="4">
    <source>
        <dbReference type="PROSITE" id="PS01124"/>
    </source>
</evidence>
<dbReference type="PROSITE" id="PS00041">
    <property type="entry name" value="HTH_ARAC_FAMILY_1"/>
    <property type="match status" value="1"/>
</dbReference>
<accession>A0A7Z2VPH1</accession>
<dbReference type="PRINTS" id="PR00032">
    <property type="entry name" value="HTHARAC"/>
</dbReference>
<dbReference type="PANTHER" id="PTHR43280">
    <property type="entry name" value="ARAC-FAMILY TRANSCRIPTIONAL REGULATOR"/>
    <property type="match status" value="1"/>
</dbReference>
<evidence type="ECO:0000256" key="2">
    <source>
        <dbReference type="ARBA" id="ARBA00023125"/>
    </source>
</evidence>
<dbReference type="EMBL" id="CP051680">
    <property type="protein sequence ID" value="QJD86788.1"/>
    <property type="molecule type" value="Genomic_DNA"/>
</dbReference>
<dbReference type="Gene3D" id="2.60.120.10">
    <property type="entry name" value="Jelly Rolls"/>
    <property type="match status" value="1"/>
</dbReference>